<dbReference type="EMBL" id="JEMX01000136">
    <property type="protein sequence ID" value="EXI76997.1"/>
    <property type="molecule type" value="Genomic_DNA"/>
</dbReference>
<proteinExistence type="predicted"/>
<dbReference type="Pfam" id="PF10083">
    <property type="entry name" value="DUF2321"/>
    <property type="match status" value="1"/>
</dbReference>
<evidence type="ECO:0000313" key="1">
    <source>
        <dbReference type="EMBL" id="EXI76997.1"/>
    </source>
</evidence>
<organism evidence="1 2">
    <name type="scientific">Candidatus Accumulibacter appositus</name>
    <dbReference type="NCBI Taxonomy" id="1454003"/>
    <lineage>
        <taxon>Bacteria</taxon>
        <taxon>Pseudomonadati</taxon>
        <taxon>Pseudomonadota</taxon>
        <taxon>Betaproteobacteria</taxon>
        <taxon>Candidatus Accumulibacter</taxon>
    </lineage>
</organism>
<dbReference type="InterPro" id="IPR016891">
    <property type="entry name" value="DUF2321"/>
</dbReference>
<sequence length="250" mass="28703">MGQQDTQQVCLNGHQITDNYHRSPEYRKKFCATCGTETIHKCPNCNHEIQGNYHVDGVVAIGFATPVPTHCENCGSSFPWTKTKAKFASKPTEKTEIDYFGLVEQVCSRFHLVAKQIRARHDDRETLHVNDEYDAQDLLHSLLHISFDDIRPEEWTPSYAGGCSRVDFLLKDEKIIIEVKKTRRTLKAKSVGEELIVDSQRYRTHPDCNKLLCFVYDPEGWISNPRGLENDLNKKEDDFEIKVVIVPKGH</sequence>
<gene>
    <name evidence="1" type="ORF">AW10_04099</name>
</gene>
<reference evidence="1 2" key="1">
    <citation type="submission" date="2014-02" db="EMBL/GenBank/DDBJ databases">
        <title>Expanding our view of genomic diversity in Candidatus Accumulibacter clades.</title>
        <authorList>
            <person name="Skennerton C.T."/>
            <person name="Barr J.J."/>
            <person name="Slater F.R."/>
            <person name="Bond P.L."/>
            <person name="Tyson G.W."/>
        </authorList>
    </citation>
    <scope>NUCLEOTIDE SEQUENCE [LARGE SCALE GENOMIC DNA]</scope>
    <source>
        <strain evidence="2">BA-92</strain>
    </source>
</reference>
<comment type="caution">
    <text evidence="1">The sequence shown here is derived from an EMBL/GenBank/DDBJ whole genome shotgun (WGS) entry which is preliminary data.</text>
</comment>
<dbReference type="AlphaFoldDB" id="A0A011PIZ2"/>
<evidence type="ECO:0000313" key="2">
    <source>
        <dbReference type="Proteomes" id="UP000021816"/>
    </source>
</evidence>
<protein>
    <recommendedName>
        <fullName evidence="3">DUF2321 domain-containing protein</fullName>
    </recommendedName>
</protein>
<name>A0A011PIZ2_9PROT</name>
<dbReference type="Pfam" id="PF18742">
    <property type="entry name" value="DpnII-MboI"/>
    <property type="match status" value="1"/>
</dbReference>
<accession>A0A011PIZ2</accession>
<dbReference type="PATRIC" id="fig|1454003.3.peg.4166"/>
<dbReference type="STRING" id="1454003.AW10_04099"/>
<evidence type="ECO:0008006" key="3">
    <source>
        <dbReference type="Google" id="ProtNLM"/>
    </source>
</evidence>
<dbReference type="Proteomes" id="UP000021816">
    <property type="component" value="Unassembled WGS sequence"/>
</dbReference>